<dbReference type="Proteomes" id="UP000006620">
    <property type="component" value="Chromosome"/>
</dbReference>
<dbReference type="InterPro" id="IPR024469">
    <property type="entry name" value="DUF2538"/>
</dbReference>
<evidence type="ECO:0000313" key="2">
    <source>
        <dbReference type="Proteomes" id="UP000006620"/>
    </source>
</evidence>
<evidence type="ECO:0000313" key="1">
    <source>
        <dbReference type="EMBL" id="AEI39764.1"/>
    </source>
</evidence>
<dbReference type="KEGG" id="pms:KNP414_01197"/>
<sequence>MPGIHYVNAMHRSNFGKLLIQFGSFQDREYAAACYVLAHPDIYRKVKWAQTESPFDFLKWRGADRVALSTGFRNIVALAANLFNPANKFNLMEAMNSWGPELMAVFESAVAIRAGRAAVIQALDLAE</sequence>
<dbReference type="EMBL" id="CP002869">
    <property type="protein sequence ID" value="AEI39764.1"/>
    <property type="molecule type" value="Genomic_DNA"/>
</dbReference>
<reference evidence="1 2" key="2">
    <citation type="journal article" date="2013" name="Genome Announc.">
        <title>Genome Sequence of Growth-Improving Paenibacillus mucilaginosus Strain KNP414.</title>
        <authorList>
            <person name="Lu J.J."/>
            <person name="Wang J.F."/>
            <person name="Hu X.F."/>
        </authorList>
    </citation>
    <scope>NUCLEOTIDE SEQUENCE [LARGE SCALE GENOMIC DNA]</scope>
    <source>
        <strain evidence="1 2">KNP414</strain>
    </source>
</reference>
<gene>
    <name evidence="1" type="ordered locus">KNP414_01197</name>
</gene>
<accession>F8FF64</accession>
<dbReference type="Pfam" id="PF10804">
    <property type="entry name" value="DUF2538"/>
    <property type="match status" value="1"/>
</dbReference>
<reference evidence="2" key="1">
    <citation type="submission" date="2011-06" db="EMBL/GenBank/DDBJ databases">
        <title>Complete genome sequence of Paenibacillus mucilaginosus KNP414.</title>
        <authorList>
            <person name="Wang J."/>
            <person name="Hu S."/>
            <person name="Hu X."/>
            <person name="Zhang B."/>
            <person name="Dong D."/>
            <person name="Zhang S."/>
            <person name="Zhao K."/>
            <person name="Wu D."/>
        </authorList>
    </citation>
    <scope>NUCLEOTIDE SEQUENCE [LARGE SCALE GENOMIC DNA]</scope>
    <source>
        <strain evidence="2">KNP414</strain>
    </source>
</reference>
<dbReference type="PATRIC" id="fig|1036673.3.peg.1042"/>
<proteinExistence type="predicted"/>
<protein>
    <submittedName>
        <fullName evidence="1">Uncharacterized protein</fullName>
    </submittedName>
</protein>
<name>F8FF64_PAEMK</name>
<dbReference type="HOGENOM" id="CLU_1968366_0_0_9"/>
<dbReference type="AlphaFoldDB" id="F8FF64"/>
<organism evidence="1 2">
    <name type="scientific">Paenibacillus mucilaginosus (strain KNP414)</name>
    <dbReference type="NCBI Taxonomy" id="1036673"/>
    <lineage>
        <taxon>Bacteria</taxon>
        <taxon>Bacillati</taxon>
        <taxon>Bacillota</taxon>
        <taxon>Bacilli</taxon>
        <taxon>Bacillales</taxon>
        <taxon>Paenibacillaceae</taxon>
        <taxon>Paenibacillus</taxon>
    </lineage>
</organism>
<dbReference type="RefSeq" id="WP_013914926.1">
    <property type="nucleotide sequence ID" value="NC_015690.1"/>
</dbReference>